<name>A0A2P2PAE5_RHIMU</name>
<accession>A0A2P2PAE5</accession>
<dbReference type="AlphaFoldDB" id="A0A2P2PAE5"/>
<reference evidence="1" key="1">
    <citation type="submission" date="2018-02" db="EMBL/GenBank/DDBJ databases">
        <title>Rhizophora mucronata_Transcriptome.</title>
        <authorList>
            <person name="Meera S.P."/>
            <person name="Sreeshan A."/>
            <person name="Augustine A."/>
        </authorList>
    </citation>
    <scope>NUCLEOTIDE SEQUENCE</scope>
    <source>
        <tissue evidence="1">Leaf</tissue>
    </source>
</reference>
<organism evidence="1">
    <name type="scientific">Rhizophora mucronata</name>
    <name type="common">Asiatic mangrove</name>
    <dbReference type="NCBI Taxonomy" id="61149"/>
    <lineage>
        <taxon>Eukaryota</taxon>
        <taxon>Viridiplantae</taxon>
        <taxon>Streptophyta</taxon>
        <taxon>Embryophyta</taxon>
        <taxon>Tracheophyta</taxon>
        <taxon>Spermatophyta</taxon>
        <taxon>Magnoliopsida</taxon>
        <taxon>eudicotyledons</taxon>
        <taxon>Gunneridae</taxon>
        <taxon>Pentapetalae</taxon>
        <taxon>rosids</taxon>
        <taxon>fabids</taxon>
        <taxon>Malpighiales</taxon>
        <taxon>Rhizophoraceae</taxon>
        <taxon>Rhizophora</taxon>
    </lineage>
</organism>
<dbReference type="EMBL" id="GGEC01071241">
    <property type="protein sequence ID" value="MBX51725.1"/>
    <property type="molecule type" value="Transcribed_RNA"/>
</dbReference>
<protein>
    <submittedName>
        <fullName evidence="1">Uncharacterized protein</fullName>
    </submittedName>
</protein>
<proteinExistence type="predicted"/>
<sequence length="43" mass="5121">MCLINLMISDVRFTSNQYKSITRASTRRRNFMIMTLLLFILAH</sequence>
<evidence type="ECO:0000313" key="1">
    <source>
        <dbReference type="EMBL" id="MBX51725.1"/>
    </source>
</evidence>